<dbReference type="CAZy" id="CBM4">
    <property type="family name" value="Carbohydrate-Binding Module Family 4"/>
</dbReference>
<feature type="domain" description="CBM-cenC" evidence="3">
    <location>
        <begin position="75"/>
        <end position="171"/>
    </location>
</feature>
<accession>B8DZB2</accession>
<dbReference type="Gene3D" id="2.60.120.260">
    <property type="entry name" value="Galactose-binding domain-like"/>
    <property type="match status" value="1"/>
</dbReference>
<dbReference type="KEGG" id="dtu:Dtur_0555"/>
<keyword evidence="1" id="KW-0378">Hydrolase</keyword>
<dbReference type="OrthoDB" id="9809277at2"/>
<keyword evidence="2" id="KW-0732">Signal</keyword>
<evidence type="ECO:0000256" key="1">
    <source>
        <dbReference type="ARBA" id="ARBA00022801"/>
    </source>
</evidence>
<dbReference type="STRING" id="515635.Dtur_0555"/>
<evidence type="ECO:0000313" key="5">
    <source>
        <dbReference type="Proteomes" id="UP000007719"/>
    </source>
</evidence>
<dbReference type="HOGENOM" id="CLU_1388327_0_0_0"/>
<dbReference type="EMBL" id="CP001251">
    <property type="protein sequence ID" value="ACK41845.1"/>
    <property type="molecule type" value="Genomic_DNA"/>
</dbReference>
<sequence>MKKFYLLLLLISFIIFIAGCASAPQVSQKETTSGVVEVTTPEGKAQVINVTKLGVFTENLMFSAPSNWYIVIQGTAEVEEYGAKNGAFYVKIKNPGDAFWHIQFGTHVPIPAGKKYKITFEAKADAARDLQVRVIQDQTWEIVESKVFDLTTEMQKFEWEFTPKKDGHIVVFDMGKVSEKSIATTIYLANVELVEE</sequence>
<reference evidence="5" key="1">
    <citation type="journal article" date="2016" name="Front. Microbiol.">
        <title>The complete genome sequence of hyperthermophile Dictyoglomus turgidum DSM 6724 reveals a specialized carbohydrate fermentor.</title>
        <authorList>
            <person name="Brumm P.J."/>
            <person name="Gowda K."/>
            <person name="Robb F.T."/>
            <person name="Mead D.A."/>
        </authorList>
    </citation>
    <scope>NUCLEOTIDE SEQUENCE [LARGE SCALE GENOMIC DNA]</scope>
    <source>
        <strain evidence="5">DSM 6724 / Z-1310</strain>
    </source>
</reference>
<evidence type="ECO:0000259" key="3">
    <source>
        <dbReference type="Pfam" id="PF02018"/>
    </source>
</evidence>
<gene>
    <name evidence="4" type="ordered locus">Dtur_0555</name>
</gene>
<organism evidence="4 5">
    <name type="scientific">Dictyoglomus turgidum (strain DSM 6724 / Z-1310)</name>
    <dbReference type="NCBI Taxonomy" id="515635"/>
    <lineage>
        <taxon>Bacteria</taxon>
        <taxon>Pseudomonadati</taxon>
        <taxon>Dictyoglomota</taxon>
        <taxon>Dictyoglomia</taxon>
        <taxon>Dictyoglomales</taxon>
        <taxon>Dictyoglomaceae</taxon>
        <taxon>Dictyoglomus</taxon>
    </lineage>
</organism>
<evidence type="ECO:0000256" key="2">
    <source>
        <dbReference type="SAM" id="SignalP"/>
    </source>
</evidence>
<dbReference type="Pfam" id="PF02018">
    <property type="entry name" value="CBM_4_9"/>
    <property type="match status" value="1"/>
</dbReference>
<evidence type="ECO:0000313" key="4">
    <source>
        <dbReference type="EMBL" id="ACK41845.1"/>
    </source>
</evidence>
<protein>
    <submittedName>
        <fullName evidence="4">Laminarinase</fullName>
    </submittedName>
</protein>
<dbReference type="RefSeq" id="WP_012582930.1">
    <property type="nucleotide sequence ID" value="NC_011661.1"/>
</dbReference>
<keyword evidence="5" id="KW-1185">Reference proteome</keyword>
<proteinExistence type="predicted"/>
<dbReference type="InterPro" id="IPR003305">
    <property type="entry name" value="CenC_carb-bd"/>
</dbReference>
<dbReference type="AlphaFoldDB" id="B8DZB2"/>
<feature type="signal peptide" evidence="2">
    <location>
        <begin position="1"/>
        <end position="23"/>
    </location>
</feature>
<dbReference type="EnsemblBacteria" id="ACK41845">
    <property type="protein sequence ID" value="ACK41845"/>
    <property type="gene ID" value="Dtur_0555"/>
</dbReference>
<feature type="chain" id="PRO_5002870554" evidence="2">
    <location>
        <begin position="24"/>
        <end position="196"/>
    </location>
</feature>
<dbReference type="PROSITE" id="PS51257">
    <property type="entry name" value="PROKAR_LIPOPROTEIN"/>
    <property type="match status" value="1"/>
</dbReference>
<dbReference type="Proteomes" id="UP000007719">
    <property type="component" value="Chromosome"/>
</dbReference>
<dbReference type="SUPFAM" id="SSF49785">
    <property type="entry name" value="Galactose-binding domain-like"/>
    <property type="match status" value="1"/>
</dbReference>
<dbReference type="InParanoid" id="B8DZB2"/>
<name>B8DZB2_DICTD</name>
<dbReference type="eggNOG" id="COG2273">
    <property type="taxonomic scope" value="Bacteria"/>
</dbReference>
<dbReference type="InterPro" id="IPR008979">
    <property type="entry name" value="Galactose-bd-like_sf"/>
</dbReference>
<dbReference type="GO" id="GO:0016798">
    <property type="term" value="F:hydrolase activity, acting on glycosyl bonds"/>
    <property type="evidence" value="ECO:0007669"/>
    <property type="project" value="InterPro"/>
</dbReference>